<dbReference type="Pfam" id="PF00034">
    <property type="entry name" value="Cytochrom_C"/>
    <property type="match status" value="1"/>
</dbReference>
<name>A0A5C5ZMN8_9BACT</name>
<dbReference type="Proteomes" id="UP000315440">
    <property type="component" value="Unassembled WGS sequence"/>
</dbReference>
<dbReference type="OrthoDB" id="9772811at2"/>
<dbReference type="GO" id="GO:0000272">
    <property type="term" value="P:polysaccharide catabolic process"/>
    <property type="evidence" value="ECO:0007669"/>
    <property type="project" value="InterPro"/>
</dbReference>
<dbReference type="GO" id="GO:0004553">
    <property type="term" value="F:hydrolase activity, hydrolyzing O-glycosyl compounds"/>
    <property type="evidence" value="ECO:0007669"/>
    <property type="project" value="InterPro"/>
</dbReference>
<evidence type="ECO:0000256" key="2">
    <source>
        <dbReference type="ARBA" id="ARBA00022617"/>
    </source>
</evidence>
<keyword evidence="5 10" id="KW-0560">Oxidoreductase</keyword>
<dbReference type="EC" id="1.11.1.5" evidence="10"/>
<dbReference type="GO" id="GO:0030313">
    <property type="term" value="C:cell envelope"/>
    <property type="evidence" value="ECO:0007669"/>
    <property type="project" value="UniProtKB-SubCell"/>
</dbReference>
<feature type="domain" description="Cytochrome c" evidence="8">
    <location>
        <begin position="241"/>
        <end position="351"/>
    </location>
</feature>
<dbReference type="InterPro" id="IPR002105">
    <property type="entry name" value="Dockerin_1_rpt"/>
</dbReference>
<organism evidence="10 11">
    <name type="scientific">Pseudobythopirellula maris</name>
    <dbReference type="NCBI Taxonomy" id="2527991"/>
    <lineage>
        <taxon>Bacteria</taxon>
        <taxon>Pseudomonadati</taxon>
        <taxon>Planctomycetota</taxon>
        <taxon>Planctomycetia</taxon>
        <taxon>Pirellulales</taxon>
        <taxon>Lacipirellulaceae</taxon>
        <taxon>Pseudobythopirellula</taxon>
    </lineage>
</organism>
<evidence type="ECO:0000313" key="10">
    <source>
        <dbReference type="EMBL" id="TWT87713.1"/>
    </source>
</evidence>
<feature type="signal peptide" evidence="7">
    <location>
        <begin position="1"/>
        <end position="22"/>
    </location>
</feature>
<sequence length="463" mass="49293" precursor="true">MRSAITRVTAGIVCLSPGVVVAAAPGVPSLSDTPAGYVAYAVDDLPQWFQTPIIEGFDNTPADNPITDAGAELGRVLFYDQRLSHNDGTSCASCHSQSTGFTDTAELSEGFEGGLTGRHSMSLANARYYEPGRFFWDERAATLEDQVLMPIQDAVEMGSDLDELVDELQATDYYPVLFERAFGDSAVTSDRMAEAMAQFVRAMASYQSEYDQALAARTAPGPNADPNFAAVDTIENPALATEGHALFAADCANCHRTNAQVTDKAHNIGLDETNTDAGAGAGRFKVPSLRNAAERGRYMHDGRFESLEEVVEHYSSGVADNPNLSVGLTAGGFGYSADEQAALVAFLETLSDEAFLTSTLFSDPFVTLPGDYNGDGVVDLDDYTAWGDAYGDSSEGLSGPLFADGNGDGVVDAADFTLWRDNLGRRWDDGLSLSATAAVPEPRALIMVTALGAMLAASRWRRG</sequence>
<dbReference type="InterPro" id="IPR036439">
    <property type="entry name" value="Dockerin_dom_sf"/>
</dbReference>
<dbReference type="Gene3D" id="1.10.1330.10">
    <property type="entry name" value="Dockerin domain"/>
    <property type="match status" value="1"/>
</dbReference>
<dbReference type="PANTHER" id="PTHR30600:SF10">
    <property type="entry name" value="BLL6722 PROTEIN"/>
    <property type="match status" value="1"/>
</dbReference>
<evidence type="ECO:0000259" key="9">
    <source>
        <dbReference type="Pfam" id="PF03150"/>
    </source>
</evidence>
<dbReference type="SUPFAM" id="SSF63446">
    <property type="entry name" value="Type I dockerin domain"/>
    <property type="match status" value="1"/>
</dbReference>
<evidence type="ECO:0000256" key="5">
    <source>
        <dbReference type="ARBA" id="ARBA00023002"/>
    </source>
</evidence>
<keyword evidence="6" id="KW-0408">Iron</keyword>
<dbReference type="SUPFAM" id="SSF46626">
    <property type="entry name" value="Cytochrome c"/>
    <property type="match status" value="2"/>
</dbReference>
<dbReference type="Gene3D" id="1.10.760.10">
    <property type="entry name" value="Cytochrome c-like domain"/>
    <property type="match status" value="2"/>
</dbReference>
<evidence type="ECO:0000256" key="6">
    <source>
        <dbReference type="ARBA" id="ARBA00023004"/>
    </source>
</evidence>
<dbReference type="InterPro" id="IPR004852">
    <property type="entry name" value="Di-haem_cyt_c_peroxidsae"/>
</dbReference>
<gene>
    <name evidence="10" type="primary">ccp_4</name>
    <name evidence="10" type="ORF">Mal64_32560</name>
</gene>
<keyword evidence="2" id="KW-0349">Heme</keyword>
<evidence type="ECO:0000256" key="7">
    <source>
        <dbReference type="SAM" id="SignalP"/>
    </source>
</evidence>
<feature type="chain" id="PRO_5022673988" evidence="7">
    <location>
        <begin position="23"/>
        <end position="463"/>
    </location>
</feature>
<evidence type="ECO:0000256" key="3">
    <source>
        <dbReference type="ARBA" id="ARBA00022723"/>
    </source>
</evidence>
<dbReference type="InterPro" id="IPR036909">
    <property type="entry name" value="Cyt_c-like_dom_sf"/>
</dbReference>
<dbReference type="EMBL" id="SJPQ01000003">
    <property type="protein sequence ID" value="TWT87713.1"/>
    <property type="molecule type" value="Genomic_DNA"/>
</dbReference>
<keyword evidence="10" id="KW-0575">Peroxidase</keyword>
<evidence type="ECO:0000259" key="8">
    <source>
        <dbReference type="Pfam" id="PF00034"/>
    </source>
</evidence>
<evidence type="ECO:0000256" key="1">
    <source>
        <dbReference type="ARBA" id="ARBA00004196"/>
    </source>
</evidence>
<keyword evidence="4 7" id="KW-0732">Signal</keyword>
<accession>A0A5C5ZMN8</accession>
<keyword evidence="3" id="KW-0479">Metal-binding</keyword>
<dbReference type="GO" id="GO:0009055">
    <property type="term" value="F:electron transfer activity"/>
    <property type="evidence" value="ECO:0007669"/>
    <property type="project" value="InterPro"/>
</dbReference>
<dbReference type="GO" id="GO:0046872">
    <property type="term" value="F:metal ion binding"/>
    <property type="evidence" value="ECO:0007669"/>
    <property type="project" value="UniProtKB-KW"/>
</dbReference>
<dbReference type="AlphaFoldDB" id="A0A5C5ZMN8"/>
<dbReference type="InterPro" id="IPR009056">
    <property type="entry name" value="Cyt_c-like_dom"/>
</dbReference>
<dbReference type="Pfam" id="PF03150">
    <property type="entry name" value="CCP_MauG"/>
    <property type="match status" value="1"/>
</dbReference>
<evidence type="ECO:0000256" key="4">
    <source>
        <dbReference type="ARBA" id="ARBA00022729"/>
    </source>
</evidence>
<dbReference type="PROSITE" id="PS00018">
    <property type="entry name" value="EF_HAND_1"/>
    <property type="match status" value="2"/>
</dbReference>
<dbReference type="PANTHER" id="PTHR30600">
    <property type="entry name" value="CYTOCHROME C PEROXIDASE-RELATED"/>
    <property type="match status" value="1"/>
</dbReference>
<dbReference type="InterPro" id="IPR018247">
    <property type="entry name" value="EF_Hand_1_Ca_BS"/>
</dbReference>
<dbReference type="RefSeq" id="WP_146402096.1">
    <property type="nucleotide sequence ID" value="NZ_SJPQ01000003.1"/>
</dbReference>
<dbReference type="InterPro" id="IPR051395">
    <property type="entry name" value="Cytochrome_c_Peroxidase/MauG"/>
</dbReference>
<comment type="subcellular location">
    <subcellularLocation>
        <location evidence="1">Cell envelope</location>
    </subcellularLocation>
</comment>
<feature type="domain" description="Di-haem cytochrome c peroxidase" evidence="9">
    <location>
        <begin position="69"/>
        <end position="216"/>
    </location>
</feature>
<dbReference type="Pfam" id="PF00404">
    <property type="entry name" value="Dockerin_1"/>
    <property type="match status" value="1"/>
</dbReference>
<proteinExistence type="predicted"/>
<reference evidence="10 11" key="1">
    <citation type="submission" date="2019-02" db="EMBL/GenBank/DDBJ databases">
        <title>Deep-cultivation of Planctomycetes and their phenomic and genomic characterization uncovers novel biology.</title>
        <authorList>
            <person name="Wiegand S."/>
            <person name="Jogler M."/>
            <person name="Boedeker C."/>
            <person name="Pinto D."/>
            <person name="Vollmers J."/>
            <person name="Rivas-Marin E."/>
            <person name="Kohn T."/>
            <person name="Peeters S.H."/>
            <person name="Heuer A."/>
            <person name="Rast P."/>
            <person name="Oberbeckmann S."/>
            <person name="Bunk B."/>
            <person name="Jeske O."/>
            <person name="Meyerdierks A."/>
            <person name="Storesund J.E."/>
            <person name="Kallscheuer N."/>
            <person name="Luecker S."/>
            <person name="Lage O.M."/>
            <person name="Pohl T."/>
            <person name="Merkel B.J."/>
            <person name="Hornburger P."/>
            <person name="Mueller R.-W."/>
            <person name="Bruemmer F."/>
            <person name="Labrenz M."/>
            <person name="Spormann A.M."/>
            <person name="Op Den Camp H."/>
            <person name="Overmann J."/>
            <person name="Amann R."/>
            <person name="Jetten M.S.M."/>
            <person name="Mascher T."/>
            <person name="Medema M.H."/>
            <person name="Devos D.P."/>
            <person name="Kaster A.-K."/>
            <person name="Ovreas L."/>
            <person name="Rohde M."/>
            <person name="Galperin M.Y."/>
            <person name="Jogler C."/>
        </authorList>
    </citation>
    <scope>NUCLEOTIDE SEQUENCE [LARGE SCALE GENOMIC DNA]</scope>
    <source>
        <strain evidence="10 11">Mal64</strain>
    </source>
</reference>
<comment type="caution">
    <text evidence="10">The sequence shown here is derived from an EMBL/GenBank/DDBJ whole genome shotgun (WGS) entry which is preliminary data.</text>
</comment>
<evidence type="ECO:0000313" key="11">
    <source>
        <dbReference type="Proteomes" id="UP000315440"/>
    </source>
</evidence>
<dbReference type="GO" id="GO:0020037">
    <property type="term" value="F:heme binding"/>
    <property type="evidence" value="ECO:0007669"/>
    <property type="project" value="InterPro"/>
</dbReference>
<keyword evidence="11" id="KW-1185">Reference proteome</keyword>
<protein>
    <submittedName>
        <fullName evidence="10">Cytochrome c551 peroxidase</fullName>
        <ecNumber evidence="10">1.11.1.5</ecNumber>
    </submittedName>
</protein>
<dbReference type="CDD" id="cd14256">
    <property type="entry name" value="Dockerin_I"/>
    <property type="match status" value="1"/>
</dbReference>
<dbReference type="GO" id="GO:0004130">
    <property type="term" value="F:cytochrome-c peroxidase activity"/>
    <property type="evidence" value="ECO:0007669"/>
    <property type="project" value="UniProtKB-EC"/>
</dbReference>